<evidence type="ECO:0000313" key="3">
    <source>
        <dbReference type="Proteomes" id="UP000789595"/>
    </source>
</evidence>
<dbReference type="AlphaFoldDB" id="A0A8J2T2C9"/>
<reference evidence="2" key="1">
    <citation type="submission" date="2021-11" db="EMBL/GenBank/DDBJ databases">
        <authorList>
            <consortium name="Genoscope - CEA"/>
            <person name="William W."/>
        </authorList>
    </citation>
    <scope>NUCLEOTIDE SEQUENCE</scope>
</reference>
<organism evidence="2 3">
    <name type="scientific">Pelagomonas calceolata</name>
    <dbReference type="NCBI Taxonomy" id="35677"/>
    <lineage>
        <taxon>Eukaryota</taxon>
        <taxon>Sar</taxon>
        <taxon>Stramenopiles</taxon>
        <taxon>Ochrophyta</taxon>
        <taxon>Pelagophyceae</taxon>
        <taxon>Pelagomonadales</taxon>
        <taxon>Pelagomonadaceae</taxon>
        <taxon>Pelagomonas</taxon>
    </lineage>
</organism>
<gene>
    <name evidence="2" type="ORF">PECAL_6P18710</name>
</gene>
<name>A0A8J2T2C9_9STRA</name>
<sequence>MVCLRSLAVLATAAALQPPPERWAKRGPPPDLVEPKALSRFVTQRSVQQQLYYFSLTADGTSHDYLAEYLRPPPGDDEYRTRAPPLDEDYHGVDALPTSTSRDYLCRLLEEPDIEILIKKEMGCGGGHESRSYDSRTGTYINRSVNPYLQKRYHEYTMDIRPKAICRQLFAIREQISGELIDDLRELPRKDNELSKARALYDEDRPSFDESRLGDADGSRASPFRAATYELALQLCTAFAVESILANVEDRELERTWRAHREGFFCHNVWSRGDATRRSVTDAFISDLVLATRPSADGERLESPADAVLIRRCGIAAEWADALEKVPDEHLAWNGWVLEKSLA</sequence>
<evidence type="ECO:0000313" key="2">
    <source>
        <dbReference type="EMBL" id="CAH0380228.1"/>
    </source>
</evidence>
<protein>
    <submittedName>
        <fullName evidence="2">Uncharacterized protein</fullName>
    </submittedName>
</protein>
<dbReference type="EMBL" id="CAKKNE010000006">
    <property type="protein sequence ID" value="CAH0380228.1"/>
    <property type="molecule type" value="Genomic_DNA"/>
</dbReference>
<feature type="signal peptide" evidence="1">
    <location>
        <begin position="1"/>
        <end position="15"/>
    </location>
</feature>
<feature type="chain" id="PRO_5035167916" evidence="1">
    <location>
        <begin position="16"/>
        <end position="343"/>
    </location>
</feature>
<comment type="caution">
    <text evidence="2">The sequence shown here is derived from an EMBL/GenBank/DDBJ whole genome shotgun (WGS) entry which is preliminary data.</text>
</comment>
<accession>A0A8J2T2C9</accession>
<evidence type="ECO:0000256" key="1">
    <source>
        <dbReference type="SAM" id="SignalP"/>
    </source>
</evidence>
<keyword evidence="3" id="KW-1185">Reference proteome</keyword>
<dbReference type="Proteomes" id="UP000789595">
    <property type="component" value="Unassembled WGS sequence"/>
</dbReference>
<dbReference type="OrthoDB" id="202710at2759"/>
<proteinExistence type="predicted"/>
<keyword evidence="1" id="KW-0732">Signal</keyword>